<evidence type="ECO:0000259" key="1">
    <source>
        <dbReference type="Pfam" id="PF07693"/>
    </source>
</evidence>
<evidence type="ECO:0000313" key="3">
    <source>
        <dbReference type="Proteomes" id="UP000286147"/>
    </source>
</evidence>
<organism evidence="2 3">
    <name type="scientific">Megamonas rupellensis</name>
    <dbReference type="NCBI Taxonomy" id="491921"/>
    <lineage>
        <taxon>Bacteria</taxon>
        <taxon>Bacillati</taxon>
        <taxon>Bacillota</taxon>
        <taxon>Negativicutes</taxon>
        <taxon>Selenomonadales</taxon>
        <taxon>Selenomonadaceae</taxon>
        <taxon>Megamonas</taxon>
    </lineage>
</organism>
<dbReference type="InterPro" id="IPR011646">
    <property type="entry name" value="KAP_P-loop"/>
</dbReference>
<reference evidence="2 3" key="1">
    <citation type="submission" date="2018-08" db="EMBL/GenBank/DDBJ databases">
        <title>A genome reference for cultivated species of the human gut microbiota.</title>
        <authorList>
            <person name="Zou Y."/>
            <person name="Xue W."/>
            <person name="Luo G."/>
        </authorList>
    </citation>
    <scope>NUCLEOTIDE SEQUENCE [LARGE SCALE GENOMIC DNA]</scope>
    <source>
        <strain evidence="2 3">AF27-12</strain>
    </source>
</reference>
<sequence length="453" mass="53571">MKSLELKPNKEILLETLEKNIIGRNTEIINFIRLLDSIKSNFSIAIDNDWGTGKTFFVKEVKMILDAYNEHSYDYELSNLERIKNVIDIKNIDLHLAVYYNAWENDNQKSPLLSLIYEIIKVAKIDTNKTDISINKEKIIKDGLSAIVKHFSGIDIKELLKCVETEAKDIFKEIKGQKSTKEQVDNILNNLLLEHGERLVIFIDELDRCRPTFAVELLEQIKHYFDNDKITFVFSTNIKQLQYTIKKYYGEAFEAKRYLDKFFDLTISLNEINVIEYFNFVNENSRGDMYDYVCKEIVKEYNFTLRDVIKFVQINKICIENLRKTKNEYLYFDEKNIRYVLTYVLPIVIGLKIKRYDQYEDFITGKDSTPLITILSKSEWISYGIDKLFSENEKSSKDINIIKEKLELMYKAIFIEEYIDKHSIEIGKLEFTKETRKILFEAEGLLSRFARYN</sequence>
<dbReference type="InterPro" id="IPR027417">
    <property type="entry name" value="P-loop_NTPase"/>
</dbReference>
<accession>A0A412CGB2</accession>
<dbReference type="RefSeq" id="WP_118035578.1">
    <property type="nucleotide sequence ID" value="NZ_QRTP01000004.1"/>
</dbReference>
<dbReference type="Pfam" id="PF07693">
    <property type="entry name" value="KAP_NTPase"/>
    <property type="match status" value="1"/>
</dbReference>
<protein>
    <recommendedName>
        <fullName evidence="1">KAP NTPase domain-containing protein</fullName>
    </recommendedName>
</protein>
<dbReference type="SUPFAM" id="SSF52540">
    <property type="entry name" value="P-loop containing nucleoside triphosphate hydrolases"/>
    <property type="match status" value="1"/>
</dbReference>
<proteinExistence type="predicted"/>
<evidence type="ECO:0000313" key="2">
    <source>
        <dbReference type="EMBL" id="RGQ85511.1"/>
    </source>
</evidence>
<comment type="caution">
    <text evidence="2">The sequence shown here is derived from an EMBL/GenBank/DDBJ whole genome shotgun (WGS) entry which is preliminary data.</text>
</comment>
<feature type="domain" description="KAP NTPase" evidence="1">
    <location>
        <begin position="28"/>
        <end position="284"/>
    </location>
</feature>
<dbReference type="Gene3D" id="3.40.50.300">
    <property type="entry name" value="P-loop containing nucleotide triphosphate hydrolases"/>
    <property type="match status" value="1"/>
</dbReference>
<dbReference type="EMBL" id="QRTP01000004">
    <property type="protein sequence ID" value="RGQ85511.1"/>
    <property type="molecule type" value="Genomic_DNA"/>
</dbReference>
<dbReference type="AlphaFoldDB" id="A0A412CGB2"/>
<name>A0A412CGB2_9FIRM</name>
<dbReference type="Proteomes" id="UP000286147">
    <property type="component" value="Unassembled WGS sequence"/>
</dbReference>
<gene>
    <name evidence="2" type="ORF">DWY77_02565</name>
</gene>